<feature type="transmembrane region" description="Helical" evidence="7">
    <location>
        <begin position="185"/>
        <end position="209"/>
    </location>
</feature>
<dbReference type="AlphaFoldDB" id="A0A9J6EY88"/>
<protein>
    <submittedName>
        <fullName evidence="8">Uncharacterized protein</fullName>
    </submittedName>
</protein>
<evidence type="ECO:0000256" key="5">
    <source>
        <dbReference type="ARBA" id="ARBA00023136"/>
    </source>
</evidence>
<feature type="region of interest" description="Disordered" evidence="6">
    <location>
        <begin position="26"/>
        <end position="112"/>
    </location>
</feature>
<gene>
    <name evidence="8" type="ORF">HPB51_006407</name>
</gene>
<name>A0A9J6EY88_RHIMP</name>
<dbReference type="Proteomes" id="UP000821866">
    <property type="component" value="Chromosome 1"/>
</dbReference>
<comment type="caution">
    <text evidence="8">The sequence shown here is derived from an EMBL/GenBank/DDBJ whole genome shotgun (WGS) entry which is preliminary data.</text>
</comment>
<evidence type="ECO:0000256" key="4">
    <source>
        <dbReference type="ARBA" id="ARBA00022989"/>
    </source>
</evidence>
<keyword evidence="4 7" id="KW-1133">Transmembrane helix</keyword>
<evidence type="ECO:0000313" key="8">
    <source>
        <dbReference type="EMBL" id="KAH8039387.1"/>
    </source>
</evidence>
<accession>A0A9J6EY88</accession>
<dbReference type="EMBL" id="JABSTU010000001">
    <property type="protein sequence ID" value="KAH8039387.1"/>
    <property type="molecule type" value="Genomic_DNA"/>
</dbReference>
<dbReference type="InterPro" id="IPR018939">
    <property type="entry name" value="Autophagy-rel_prot_27"/>
</dbReference>
<reference evidence="8" key="2">
    <citation type="submission" date="2021-09" db="EMBL/GenBank/DDBJ databases">
        <authorList>
            <person name="Jia N."/>
            <person name="Wang J."/>
            <person name="Shi W."/>
            <person name="Du L."/>
            <person name="Sun Y."/>
            <person name="Zhan W."/>
            <person name="Jiang J."/>
            <person name="Wang Q."/>
            <person name="Zhang B."/>
            <person name="Ji P."/>
            <person name="Sakyi L.B."/>
            <person name="Cui X."/>
            <person name="Yuan T."/>
            <person name="Jiang B."/>
            <person name="Yang W."/>
            <person name="Lam T.T.-Y."/>
            <person name="Chang Q."/>
            <person name="Ding S."/>
            <person name="Wang X."/>
            <person name="Zhu J."/>
            <person name="Ruan X."/>
            <person name="Zhao L."/>
            <person name="Wei J."/>
            <person name="Que T."/>
            <person name="Du C."/>
            <person name="Cheng J."/>
            <person name="Dai P."/>
            <person name="Han X."/>
            <person name="Huang E."/>
            <person name="Gao Y."/>
            <person name="Liu J."/>
            <person name="Shao H."/>
            <person name="Ye R."/>
            <person name="Li L."/>
            <person name="Wei W."/>
            <person name="Wang X."/>
            <person name="Wang C."/>
            <person name="Huo Q."/>
            <person name="Li W."/>
            <person name="Guo W."/>
            <person name="Chen H."/>
            <person name="Chen S."/>
            <person name="Zhou L."/>
            <person name="Zhou L."/>
            <person name="Ni X."/>
            <person name="Tian J."/>
            <person name="Zhou Y."/>
            <person name="Sheng Y."/>
            <person name="Liu T."/>
            <person name="Pan Y."/>
            <person name="Xia L."/>
            <person name="Li J."/>
            <person name="Zhao F."/>
            <person name="Cao W."/>
        </authorList>
    </citation>
    <scope>NUCLEOTIDE SEQUENCE</scope>
    <source>
        <strain evidence="8">Rmic-2018</strain>
        <tissue evidence="8">Larvae</tissue>
    </source>
</reference>
<keyword evidence="5 7" id="KW-0472">Membrane</keyword>
<keyword evidence="2 7" id="KW-0812">Transmembrane</keyword>
<dbReference type="GO" id="GO:0005802">
    <property type="term" value="C:trans-Golgi network"/>
    <property type="evidence" value="ECO:0007669"/>
    <property type="project" value="TreeGrafter"/>
</dbReference>
<organism evidence="8 9">
    <name type="scientific">Rhipicephalus microplus</name>
    <name type="common">Cattle tick</name>
    <name type="synonym">Boophilus microplus</name>
    <dbReference type="NCBI Taxonomy" id="6941"/>
    <lineage>
        <taxon>Eukaryota</taxon>
        <taxon>Metazoa</taxon>
        <taxon>Ecdysozoa</taxon>
        <taxon>Arthropoda</taxon>
        <taxon>Chelicerata</taxon>
        <taxon>Arachnida</taxon>
        <taxon>Acari</taxon>
        <taxon>Parasitiformes</taxon>
        <taxon>Ixodida</taxon>
        <taxon>Ixodoidea</taxon>
        <taxon>Ixodidae</taxon>
        <taxon>Rhipicephalinae</taxon>
        <taxon>Rhipicephalus</taxon>
        <taxon>Boophilus</taxon>
    </lineage>
</organism>
<keyword evidence="3" id="KW-0732">Signal</keyword>
<dbReference type="GO" id="GO:0000139">
    <property type="term" value="C:Golgi membrane"/>
    <property type="evidence" value="ECO:0007669"/>
    <property type="project" value="UniProtKB-SubCell"/>
</dbReference>
<feature type="compositionally biased region" description="Polar residues" evidence="6">
    <location>
        <begin position="44"/>
        <end position="57"/>
    </location>
</feature>
<sequence>MAQIPRCLINGNVVVNIGCVLTRNSPSASSGDGFEGSDHGPPTGLTQGESTRPKTNGNVGGISRRNGPFQRGTSPAMPADVPVQPASSVSTQRCTSCGRGTTSNRNSETGTKNADEVKDTFLDILFEELKKITLEDSIISNVMDVAHSVLTGLNFAGYSNSLIGSRNLTVPFSGACTPEAPTDGLSAGSVLLILFFIALLVYLVGGILINHNNGARGWEMVPHHQFWSELPGLCVVCFSLVEDSICMACLPQSDGCVFFVKYITCQGGPVNYGLTGGGGGPRSYDNI</sequence>
<proteinExistence type="predicted"/>
<dbReference type="VEuPathDB" id="VectorBase:LOC119160960"/>
<comment type="subcellular location">
    <subcellularLocation>
        <location evidence="1">Membrane</location>
        <topology evidence="1">Single-pass membrane protein</topology>
    </subcellularLocation>
</comment>
<reference evidence="8" key="1">
    <citation type="journal article" date="2020" name="Cell">
        <title>Large-Scale Comparative Analyses of Tick Genomes Elucidate Their Genetic Diversity and Vector Capacities.</title>
        <authorList>
            <consortium name="Tick Genome and Microbiome Consortium (TIGMIC)"/>
            <person name="Jia N."/>
            <person name="Wang J."/>
            <person name="Shi W."/>
            <person name="Du L."/>
            <person name="Sun Y."/>
            <person name="Zhan W."/>
            <person name="Jiang J.F."/>
            <person name="Wang Q."/>
            <person name="Zhang B."/>
            <person name="Ji P."/>
            <person name="Bell-Sakyi L."/>
            <person name="Cui X.M."/>
            <person name="Yuan T.T."/>
            <person name="Jiang B.G."/>
            <person name="Yang W.F."/>
            <person name="Lam T.T."/>
            <person name="Chang Q.C."/>
            <person name="Ding S.J."/>
            <person name="Wang X.J."/>
            <person name="Zhu J.G."/>
            <person name="Ruan X.D."/>
            <person name="Zhao L."/>
            <person name="Wei J.T."/>
            <person name="Ye R.Z."/>
            <person name="Que T.C."/>
            <person name="Du C.H."/>
            <person name="Zhou Y.H."/>
            <person name="Cheng J.X."/>
            <person name="Dai P.F."/>
            <person name="Guo W.B."/>
            <person name="Han X.H."/>
            <person name="Huang E.J."/>
            <person name="Li L.F."/>
            <person name="Wei W."/>
            <person name="Gao Y.C."/>
            <person name="Liu J.Z."/>
            <person name="Shao H.Z."/>
            <person name="Wang X."/>
            <person name="Wang C.C."/>
            <person name="Yang T.C."/>
            <person name="Huo Q.B."/>
            <person name="Li W."/>
            <person name="Chen H.Y."/>
            <person name="Chen S.E."/>
            <person name="Zhou L.G."/>
            <person name="Ni X.B."/>
            <person name="Tian J.H."/>
            <person name="Sheng Y."/>
            <person name="Liu T."/>
            <person name="Pan Y.S."/>
            <person name="Xia L.Y."/>
            <person name="Li J."/>
            <person name="Zhao F."/>
            <person name="Cao W.C."/>
        </authorList>
    </citation>
    <scope>NUCLEOTIDE SEQUENCE</scope>
    <source>
        <strain evidence="8">Rmic-2018</strain>
    </source>
</reference>
<evidence type="ECO:0000256" key="1">
    <source>
        <dbReference type="ARBA" id="ARBA00004167"/>
    </source>
</evidence>
<dbReference type="PANTHER" id="PTHR15071:SF0">
    <property type="entry name" value="MANNOSE 6-PHOSPHATE RECEPTOR-LIKE PROTEIN 1"/>
    <property type="match status" value="1"/>
</dbReference>
<evidence type="ECO:0000256" key="7">
    <source>
        <dbReference type="SAM" id="Phobius"/>
    </source>
</evidence>
<evidence type="ECO:0000256" key="6">
    <source>
        <dbReference type="SAM" id="MobiDB-lite"/>
    </source>
</evidence>
<dbReference type="Pfam" id="PF09451">
    <property type="entry name" value="ATG27"/>
    <property type="match status" value="1"/>
</dbReference>
<evidence type="ECO:0000256" key="3">
    <source>
        <dbReference type="ARBA" id="ARBA00022729"/>
    </source>
</evidence>
<dbReference type="PANTHER" id="PTHR15071">
    <property type="entry name" value="MANNOSE-6-PHOSPHATE RECEPTOR FAMILY MEMBER"/>
    <property type="match status" value="1"/>
</dbReference>
<evidence type="ECO:0000256" key="2">
    <source>
        <dbReference type="ARBA" id="ARBA00022692"/>
    </source>
</evidence>
<evidence type="ECO:0000313" key="9">
    <source>
        <dbReference type="Proteomes" id="UP000821866"/>
    </source>
</evidence>
<feature type="compositionally biased region" description="Polar residues" evidence="6">
    <location>
        <begin position="85"/>
        <end position="112"/>
    </location>
</feature>
<keyword evidence="9" id="KW-1185">Reference proteome</keyword>